<evidence type="ECO:0000313" key="2">
    <source>
        <dbReference type="EMBL" id="CEM52501.1"/>
    </source>
</evidence>
<organism evidence="2">
    <name type="scientific">Chromera velia CCMP2878</name>
    <dbReference type="NCBI Taxonomy" id="1169474"/>
    <lineage>
        <taxon>Eukaryota</taxon>
        <taxon>Sar</taxon>
        <taxon>Alveolata</taxon>
        <taxon>Colpodellida</taxon>
        <taxon>Chromeraceae</taxon>
        <taxon>Chromera</taxon>
    </lineage>
</organism>
<dbReference type="AlphaFoldDB" id="A0A0G4I6A2"/>
<keyword evidence="1" id="KW-0732">Signal</keyword>
<protein>
    <recommendedName>
        <fullName evidence="3">Transmembrane protein</fullName>
    </recommendedName>
</protein>
<dbReference type="VEuPathDB" id="CryptoDB:Cvel_11316"/>
<proteinExistence type="predicted"/>
<sequence length="223" mass="23416">MMVLPACLLHGILLFLLAVSSEGRGETTVSFVTGGATLSSTQSVRPKASSSGSWLDSLHVDGRKTAGRRHPLRLREGQLKYVLRSAEEERLESGRTAAVGASAAALFNLLRPPLPLSHSLKGPWHLLAETATAALFSVVYRYCCAAKIEGADPRQLRAGVVLAFAVVRSIGLGEARLDSASVFEVLPAGVADGIQALSSLVCAAGAIEAVTLLKKTQSEKPDS</sequence>
<dbReference type="EMBL" id="CDMZ01005269">
    <property type="protein sequence ID" value="CEM52501.1"/>
    <property type="molecule type" value="Genomic_DNA"/>
</dbReference>
<evidence type="ECO:0000256" key="1">
    <source>
        <dbReference type="SAM" id="SignalP"/>
    </source>
</evidence>
<name>A0A0G4I6A2_9ALVE</name>
<reference evidence="2" key="1">
    <citation type="submission" date="2014-11" db="EMBL/GenBank/DDBJ databases">
        <authorList>
            <person name="Otto D Thomas"/>
            <person name="Naeem Raeece"/>
        </authorList>
    </citation>
    <scope>NUCLEOTIDE SEQUENCE</scope>
</reference>
<feature type="chain" id="PRO_5005192651" description="Transmembrane protein" evidence="1">
    <location>
        <begin position="24"/>
        <end position="223"/>
    </location>
</feature>
<gene>
    <name evidence="2" type="ORF">Cvel_11316</name>
</gene>
<evidence type="ECO:0008006" key="3">
    <source>
        <dbReference type="Google" id="ProtNLM"/>
    </source>
</evidence>
<accession>A0A0G4I6A2</accession>
<feature type="signal peptide" evidence="1">
    <location>
        <begin position="1"/>
        <end position="23"/>
    </location>
</feature>